<gene>
    <name evidence="2" type="ORF">F0M18_14340</name>
</gene>
<sequence length="517" mass="57433">MNNRSSGFDLALTCFLLCVLGLLAGCSTATLERDAPAKALSRALPPASSGPLAAMAADIRADHGTEFSGFHILDSSREGLMWRLALIDSATTSLDIQTYLWYPDSSGLLLLERAILAAERGVKVRLIVDDLILQGHDQVIANLHAAPNIDFGIFNPWEGRSSLLDRAGEMIAQMERLNIRMHDKLMIVDGRAVIIGGRNIGDHYFGLNKIYNFHDTDLLGVGHIALEANDMFDHFWNSEWVATADALSTKPDLAIARQQRRNIQQAVATAPELSAFPREPKQWDAELKALPDELHPGRSKLVYDEAAREQISQKMAGSMFNFFNIAEQELLIQNAYVIPGDDAMEFIEQKVEAGVKIRLLTNSLASHDVPAVNSHYEKWRGKFVNAGIELWEFRPDPAIQATVVDVPPVKAEFTGLHSKCAVADRRYVFVGSMNMDPRSRAINTEMGAMVDSPGLAAEMAAIIERNMSGENAWQVKMDDAGKLYWENSEERVSRQPARDGMQRLMNTLMKLGPQEQY</sequence>
<keyword evidence="3" id="KW-1185">Reference proteome</keyword>
<name>A0A5B0WR74_9GAMM</name>
<dbReference type="GO" id="GO:0030572">
    <property type="term" value="F:phosphatidyltransferase activity"/>
    <property type="evidence" value="ECO:0007669"/>
    <property type="project" value="UniProtKB-ARBA"/>
</dbReference>
<dbReference type="AlphaFoldDB" id="A0A5B0WR74"/>
<evidence type="ECO:0000313" key="2">
    <source>
        <dbReference type="EMBL" id="KAA1189532.1"/>
    </source>
</evidence>
<dbReference type="Proteomes" id="UP000323708">
    <property type="component" value="Unassembled WGS sequence"/>
</dbReference>
<dbReference type="SUPFAM" id="SSF56024">
    <property type="entry name" value="Phospholipase D/nuclease"/>
    <property type="match status" value="2"/>
</dbReference>
<dbReference type="PROSITE" id="PS51257">
    <property type="entry name" value="PROKAR_LIPOPROTEIN"/>
    <property type="match status" value="1"/>
</dbReference>
<accession>A0A5B0WR74</accession>
<dbReference type="Gene3D" id="3.30.870.10">
    <property type="entry name" value="Endonuclease Chain A"/>
    <property type="match status" value="2"/>
</dbReference>
<dbReference type="InterPro" id="IPR025202">
    <property type="entry name" value="PLD-like_dom"/>
</dbReference>
<reference evidence="2 3" key="1">
    <citation type="submission" date="2019-09" db="EMBL/GenBank/DDBJ databases">
        <authorList>
            <person name="Chen X.-Y."/>
        </authorList>
    </citation>
    <scope>NUCLEOTIDE SEQUENCE [LARGE SCALE GENOMIC DNA]</scope>
    <source>
        <strain evidence="2 3">NY5</strain>
    </source>
</reference>
<comment type="caution">
    <text evidence="2">The sequence shown here is derived from an EMBL/GenBank/DDBJ whole genome shotgun (WGS) entry which is preliminary data.</text>
</comment>
<feature type="domain" description="PLD phosphodiesterase" evidence="1">
    <location>
        <begin position="177"/>
        <end position="204"/>
    </location>
</feature>
<dbReference type="CDD" id="cd09113">
    <property type="entry name" value="PLDc_ymdC_like_2"/>
    <property type="match status" value="1"/>
</dbReference>
<organism evidence="2 3">
    <name type="scientific">Pseudohalioglobus sediminis</name>
    <dbReference type="NCBI Taxonomy" id="2606449"/>
    <lineage>
        <taxon>Bacteria</taxon>
        <taxon>Pseudomonadati</taxon>
        <taxon>Pseudomonadota</taxon>
        <taxon>Gammaproteobacteria</taxon>
        <taxon>Cellvibrionales</taxon>
        <taxon>Halieaceae</taxon>
        <taxon>Pseudohalioglobus</taxon>
    </lineage>
</organism>
<proteinExistence type="predicted"/>
<dbReference type="Pfam" id="PF13091">
    <property type="entry name" value="PLDc_2"/>
    <property type="match status" value="2"/>
</dbReference>
<dbReference type="CDD" id="cd09111">
    <property type="entry name" value="PLDc_ymdC_like_1"/>
    <property type="match status" value="1"/>
</dbReference>
<dbReference type="EMBL" id="VTUX01000007">
    <property type="protein sequence ID" value="KAA1189532.1"/>
    <property type="molecule type" value="Genomic_DNA"/>
</dbReference>
<dbReference type="GO" id="GO:0032049">
    <property type="term" value="P:cardiolipin biosynthetic process"/>
    <property type="evidence" value="ECO:0007669"/>
    <property type="project" value="UniProtKB-ARBA"/>
</dbReference>
<protein>
    <submittedName>
        <fullName evidence="2">Phospholipase D family protein</fullName>
    </submittedName>
</protein>
<dbReference type="PANTHER" id="PTHR21248">
    <property type="entry name" value="CARDIOLIPIN SYNTHASE"/>
    <property type="match status" value="1"/>
</dbReference>
<dbReference type="PANTHER" id="PTHR21248:SF12">
    <property type="entry name" value="CARDIOLIPIN SYNTHASE C"/>
    <property type="match status" value="1"/>
</dbReference>
<evidence type="ECO:0000313" key="3">
    <source>
        <dbReference type="Proteomes" id="UP000323708"/>
    </source>
</evidence>
<dbReference type="PROSITE" id="PS50035">
    <property type="entry name" value="PLD"/>
    <property type="match status" value="2"/>
</dbReference>
<feature type="domain" description="PLD phosphodiesterase" evidence="1">
    <location>
        <begin position="412"/>
        <end position="439"/>
    </location>
</feature>
<evidence type="ECO:0000259" key="1">
    <source>
        <dbReference type="PROSITE" id="PS50035"/>
    </source>
</evidence>
<dbReference type="InterPro" id="IPR001736">
    <property type="entry name" value="PLipase_D/transphosphatidylase"/>
</dbReference>
<dbReference type="RefSeq" id="WP_149612143.1">
    <property type="nucleotide sequence ID" value="NZ_VTUX01000007.1"/>
</dbReference>
<dbReference type="SMART" id="SM00155">
    <property type="entry name" value="PLDc"/>
    <property type="match status" value="2"/>
</dbReference>